<gene>
    <name evidence="4" type="ORF">SAMN05660429_00973</name>
</gene>
<name>A0A1I0BKL7_THASX</name>
<evidence type="ECO:0000313" key="4">
    <source>
        <dbReference type="EMBL" id="SET07205.1"/>
    </source>
</evidence>
<dbReference type="STRING" id="349064.SAMN05660429_00973"/>
<reference evidence="4 5" key="1">
    <citation type="submission" date="2016-10" db="EMBL/GenBank/DDBJ databases">
        <authorList>
            <person name="de Groot N.N."/>
        </authorList>
    </citation>
    <scope>NUCLEOTIDE SEQUENCE [LARGE SCALE GENOMIC DNA]</scope>
    <source>
        <strain evidence="4 5">DSM 19706</strain>
    </source>
</reference>
<feature type="signal peptide" evidence="3">
    <location>
        <begin position="1"/>
        <end position="22"/>
    </location>
</feature>
<evidence type="ECO:0008006" key="6">
    <source>
        <dbReference type="Google" id="ProtNLM"/>
    </source>
</evidence>
<keyword evidence="5" id="KW-1185">Reference proteome</keyword>
<sequence>MNKKIKHLLSIVLTFALFNVNANTLERFDWTQINDGASSSFGKRAGLQAIELNGKFYVLGGRVPDQSIPAFGNSQFYSDVWQSSDYGATWQEVVQDGTAPWAARAYFQAFKHKGYIYLLGGQDSIAVNNPGFNVNCLPQCQPFVLQSNFFNDVWRSKDGKNWQRMTAAAPWEGRAGLSAVSFRGWIYVMAGSVNDDSAIIGDFGPARKYFNDVWRSKNGRHWQKVTMNAPWEPRAGGVALVKGGYMYMIGGEDGFVCNEFTPRCPPYFNDVWRSKNGKRWQKMTANAPWSARPGHQCEVLMFRIVCFGGFGLSPDPTQPFAPANPIDVWVSFTGKHWQQLSGDAGKPWQANSPADIKYDFAAFSVVKVNGRFKPSIYTFGGDRETFDPFDFDQISKVDNDVWRFSWAYQLDKRRILYHFD</sequence>
<protein>
    <recommendedName>
        <fullName evidence="6">Kelch motif-containing protein</fullName>
    </recommendedName>
</protein>
<evidence type="ECO:0000256" key="2">
    <source>
        <dbReference type="ARBA" id="ARBA00022737"/>
    </source>
</evidence>
<feature type="chain" id="PRO_5011509174" description="Kelch motif-containing protein" evidence="3">
    <location>
        <begin position="23"/>
        <end position="420"/>
    </location>
</feature>
<accession>A0A1I0BKL7</accession>
<dbReference type="PANTHER" id="PTHR24412">
    <property type="entry name" value="KELCH PROTEIN"/>
    <property type="match status" value="1"/>
</dbReference>
<keyword evidence="3" id="KW-0732">Signal</keyword>
<evidence type="ECO:0000256" key="1">
    <source>
        <dbReference type="ARBA" id="ARBA00022441"/>
    </source>
</evidence>
<evidence type="ECO:0000313" key="5">
    <source>
        <dbReference type="Proteomes" id="UP000199308"/>
    </source>
</evidence>
<dbReference type="AlphaFoldDB" id="A0A1I0BKL7"/>
<dbReference type="Proteomes" id="UP000199308">
    <property type="component" value="Unassembled WGS sequence"/>
</dbReference>
<organism evidence="4 5">
    <name type="scientific">Thalassotalea agarivorans</name>
    <name type="common">Thalassomonas agarivorans</name>
    <dbReference type="NCBI Taxonomy" id="349064"/>
    <lineage>
        <taxon>Bacteria</taxon>
        <taxon>Pseudomonadati</taxon>
        <taxon>Pseudomonadota</taxon>
        <taxon>Gammaproteobacteria</taxon>
        <taxon>Alteromonadales</taxon>
        <taxon>Colwelliaceae</taxon>
        <taxon>Thalassotalea</taxon>
    </lineage>
</organism>
<evidence type="ECO:0000256" key="3">
    <source>
        <dbReference type="SAM" id="SignalP"/>
    </source>
</evidence>
<dbReference type="SUPFAM" id="SSF117281">
    <property type="entry name" value="Kelch motif"/>
    <property type="match status" value="1"/>
</dbReference>
<dbReference type="InterPro" id="IPR015915">
    <property type="entry name" value="Kelch-typ_b-propeller"/>
</dbReference>
<keyword evidence="1" id="KW-0880">Kelch repeat</keyword>
<proteinExistence type="predicted"/>
<dbReference type="OrthoDB" id="211220at2"/>
<keyword evidence="2" id="KW-0677">Repeat</keyword>
<dbReference type="PANTHER" id="PTHR24412:SF489">
    <property type="entry name" value="RING FINGER DOMAIN AND KELCH REPEAT-CONTAINING PROTEIN DDB_G0271372"/>
    <property type="match status" value="1"/>
</dbReference>
<dbReference type="EMBL" id="FOHK01000004">
    <property type="protein sequence ID" value="SET07205.1"/>
    <property type="molecule type" value="Genomic_DNA"/>
</dbReference>
<dbReference type="Gene3D" id="2.120.10.80">
    <property type="entry name" value="Kelch-type beta propeller"/>
    <property type="match status" value="2"/>
</dbReference>
<dbReference type="RefSeq" id="WP_093328148.1">
    <property type="nucleotide sequence ID" value="NZ_AP027363.1"/>
</dbReference>